<evidence type="ECO:0000313" key="5">
    <source>
        <dbReference type="EMBL" id="GAB0175803.1"/>
    </source>
</evidence>
<proteinExistence type="predicted"/>
<feature type="domain" description="EGF-like" evidence="4">
    <location>
        <begin position="448"/>
        <end position="484"/>
    </location>
</feature>
<name>A0ABC9VRN1_GRUJA</name>
<comment type="caution">
    <text evidence="5">The sequence shown here is derived from an EMBL/GenBank/DDBJ whole genome shotgun (WGS) entry which is preliminary data.</text>
</comment>
<dbReference type="CDD" id="cd00110">
    <property type="entry name" value="LamG"/>
    <property type="match status" value="1"/>
</dbReference>
<dbReference type="Pfam" id="PF02210">
    <property type="entry name" value="Laminin_G_2"/>
    <property type="match status" value="1"/>
</dbReference>
<keyword evidence="1 2" id="KW-1015">Disulfide bond</keyword>
<dbReference type="PROSITE" id="PS50026">
    <property type="entry name" value="EGF_3"/>
    <property type="match status" value="4"/>
</dbReference>
<accession>A0ABC9VRN1</accession>
<dbReference type="InterPro" id="IPR001881">
    <property type="entry name" value="EGF-like_Ca-bd_dom"/>
</dbReference>
<dbReference type="SUPFAM" id="SSF49899">
    <property type="entry name" value="Concanavalin A-like lectins/glucanases"/>
    <property type="match status" value="1"/>
</dbReference>
<evidence type="ECO:0000259" key="3">
    <source>
        <dbReference type="PROSITE" id="PS50025"/>
    </source>
</evidence>
<dbReference type="PANTHER" id="PTHR33332">
    <property type="entry name" value="REVERSE TRANSCRIPTASE DOMAIN-CONTAINING PROTEIN"/>
    <property type="match status" value="1"/>
</dbReference>
<evidence type="ECO:0000313" key="6">
    <source>
        <dbReference type="Proteomes" id="UP001623348"/>
    </source>
</evidence>
<dbReference type="Pfam" id="PF00008">
    <property type="entry name" value="EGF"/>
    <property type="match status" value="3"/>
</dbReference>
<dbReference type="FunFam" id="2.60.120.200:FF:000020">
    <property type="entry name" value="Cadherin EGF LAG seven-pass G-type receptor 2"/>
    <property type="match status" value="1"/>
</dbReference>
<dbReference type="FunFam" id="2.10.25.10:FF:000047">
    <property type="entry name" value="Cadherin EGF LAG seven-pass G-type receptor 2"/>
    <property type="match status" value="1"/>
</dbReference>
<dbReference type="InterPro" id="IPR000477">
    <property type="entry name" value="RT_dom"/>
</dbReference>
<evidence type="ECO:0000259" key="4">
    <source>
        <dbReference type="PROSITE" id="PS50026"/>
    </source>
</evidence>
<feature type="domain" description="Laminin G" evidence="3">
    <location>
        <begin position="241"/>
        <end position="445"/>
    </location>
</feature>
<dbReference type="SMART" id="SM00282">
    <property type="entry name" value="LamG"/>
    <property type="match status" value="1"/>
</dbReference>
<dbReference type="SUPFAM" id="SSF57196">
    <property type="entry name" value="EGF/Laminin"/>
    <property type="match status" value="2"/>
</dbReference>
<gene>
    <name evidence="5" type="ORF">GRJ2_000045500</name>
</gene>
<dbReference type="PROSITE" id="PS00022">
    <property type="entry name" value="EGF_1"/>
    <property type="match status" value="3"/>
</dbReference>
<feature type="domain" description="EGF-like" evidence="4">
    <location>
        <begin position="162"/>
        <end position="198"/>
    </location>
</feature>
<dbReference type="Pfam" id="PF00078">
    <property type="entry name" value="RVT_1"/>
    <property type="match status" value="1"/>
</dbReference>
<dbReference type="SMART" id="SM00181">
    <property type="entry name" value="EGF"/>
    <property type="match status" value="4"/>
</dbReference>
<dbReference type="InterPro" id="IPR013320">
    <property type="entry name" value="ConA-like_dom_sf"/>
</dbReference>
<dbReference type="AlphaFoldDB" id="A0ABC9VRN1"/>
<organism evidence="5 6">
    <name type="scientific">Grus japonensis</name>
    <name type="common">Japanese crane</name>
    <name type="synonym">Red-crowned crane</name>
    <dbReference type="NCBI Taxonomy" id="30415"/>
    <lineage>
        <taxon>Eukaryota</taxon>
        <taxon>Metazoa</taxon>
        <taxon>Chordata</taxon>
        <taxon>Craniata</taxon>
        <taxon>Vertebrata</taxon>
        <taxon>Euteleostomi</taxon>
        <taxon>Archelosauria</taxon>
        <taxon>Archosauria</taxon>
        <taxon>Dinosauria</taxon>
        <taxon>Saurischia</taxon>
        <taxon>Theropoda</taxon>
        <taxon>Coelurosauria</taxon>
        <taxon>Aves</taxon>
        <taxon>Neognathae</taxon>
        <taxon>Neoaves</taxon>
        <taxon>Gruiformes</taxon>
        <taxon>Gruidae</taxon>
        <taxon>Grus</taxon>
    </lineage>
</organism>
<keyword evidence="5" id="KW-0675">Receptor</keyword>
<dbReference type="Gene3D" id="2.10.25.10">
    <property type="entry name" value="Laminin"/>
    <property type="match status" value="4"/>
</dbReference>
<dbReference type="CDD" id="cd00054">
    <property type="entry name" value="EGF_CA"/>
    <property type="match status" value="3"/>
</dbReference>
<dbReference type="FunFam" id="2.10.25.10:FF:000089">
    <property type="entry name" value="Cadherin EGF LAG seven-pass G-type receptor 3"/>
    <property type="match status" value="1"/>
</dbReference>
<evidence type="ECO:0000256" key="1">
    <source>
        <dbReference type="ARBA" id="ARBA00023157"/>
    </source>
</evidence>
<feature type="disulfide bond" evidence="2">
    <location>
        <begin position="150"/>
        <end position="159"/>
    </location>
</feature>
<feature type="domain" description="EGF-like" evidence="4">
    <location>
        <begin position="102"/>
        <end position="160"/>
    </location>
</feature>
<dbReference type="EMBL" id="BAAFJT010000001">
    <property type="protein sequence ID" value="GAB0175803.1"/>
    <property type="molecule type" value="Genomic_DNA"/>
</dbReference>
<reference evidence="5 6" key="1">
    <citation type="submission" date="2024-06" db="EMBL/GenBank/DDBJ databases">
        <title>The draft genome of Grus japonensis, version 3.</title>
        <authorList>
            <person name="Nabeshima K."/>
            <person name="Suzuki S."/>
            <person name="Onuma M."/>
        </authorList>
    </citation>
    <scope>NUCLEOTIDE SEQUENCE [LARGE SCALE GENOMIC DNA]</scope>
    <source>
        <strain evidence="5 6">451A</strain>
    </source>
</reference>
<dbReference type="FunFam" id="2.10.25.10:FF:000156">
    <property type="entry name" value="cadherin EGF LAG seven-pass G-type receptor 2"/>
    <property type="match status" value="1"/>
</dbReference>
<dbReference type="Gene3D" id="2.60.120.200">
    <property type="match status" value="1"/>
</dbReference>
<dbReference type="PROSITE" id="PS00010">
    <property type="entry name" value="ASX_HYDROXYL"/>
    <property type="match status" value="1"/>
</dbReference>
<dbReference type="InterPro" id="IPR000152">
    <property type="entry name" value="EGF-type_Asp/Asn_hydroxyl_site"/>
</dbReference>
<dbReference type="FunFam" id="2.10.25.10:FF:000183">
    <property type="entry name" value="Cadherin EGF LAG seven-pass G-type receptor 2"/>
    <property type="match status" value="1"/>
</dbReference>
<comment type="caution">
    <text evidence="2">Lacks conserved residue(s) required for the propagation of feature annotation.</text>
</comment>
<feature type="disulfide bond" evidence="2">
    <location>
        <begin position="474"/>
        <end position="483"/>
    </location>
</feature>
<sequence length="801" mass="89347">MLTNSITVRLENMSQERFLSPLLSLFVEGVATVLSTAKDGIFVFNIQNDTDVSSNILNVTFSALLPGGIRNKFFPSEDLQEQIYLNRTLLTMISTQRVLPFDDNICLREPCENYMKCVSVLKFDSSAPFISSNTVLFRPIHPINGLRCRCPPGFTGDYCETEIDLCYSNPCGSNGLCRSREGGYTCECYEDYTGEYCEVNARSGRCAPGVCKNGGTCVNLLIGGFKCECPPGEYERPYCEMTTRSFPPQSFITFKGLRQRFHFTVSLMFATRERNALLLYNGRFNEKHDFIALEIIEEQIQLTFSAGETTTTVAPFVPGGVSDGQWHSVQVQYYNKPNIGRLGIPHGPSGEKVAVVTVDDCDTAVAVRFGSLIGNYTCAAQGTQTGSKKSLDLTGPLLLGGVPNLPEDFPVHNRQFIGCMRNLSIDSKPIDMASFIANNGTLPGCAAQRNYCETSWCQNGGTCVNKWNTYICECPVRFGGKNCEQVLVDKGRVTDIIYLDLCKAFDTVPHDILVFKLERHGFDRWTTRWIKNWLDGCTQRVVINGSMSKWRPVMSGVPQGSVLGPVLFKIFISNMDSGIECTLSKFADDTKLCGVVDTLEGRDAIQRDLNGLEGWACANLKKFNKAKCKVLHMGQGNPKHNYRLGGEWIQSSPEERDLGVLVDGKLNMSQQCALAAQKANCVLGCIKRNVTSRSREVILPLYSTLVRPYLEYCVQLWGPQYKKDMELLEQVQRRAVKLIRGLEHLSCEDRLRELGLFGLQKRRFREDHIAAFQYLKGPTGKLERDCLQGHGVIGQGGMVLS</sequence>
<dbReference type="SMART" id="SM00179">
    <property type="entry name" value="EGF_CA"/>
    <property type="match status" value="3"/>
</dbReference>
<dbReference type="PROSITE" id="PS50025">
    <property type="entry name" value="LAM_G_DOMAIN"/>
    <property type="match status" value="1"/>
</dbReference>
<feature type="disulfide bond" evidence="2">
    <location>
        <begin position="188"/>
        <end position="197"/>
    </location>
</feature>
<dbReference type="InterPro" id="IPR000742">
    <property type="entry name" value="EGF"/>
</dbReference>
<dbReference type="InterPro" id="IPR001791">
    <property type="entry name" value="Laminin_G"/>
</dbReference>
<keyword evidence="2" id="KW-0245">EGF-like domain</keyword>
<dbReference type="Proteomes" id="UP001623348">
    <property type="component" value="Unassembled WGS sequence"/>
</dbReference>
<protein>
    <submittedName>
        <fullName evidence="5">Cadherin EGF LAG seven-pass G-type receptor 1</fullName>
    </submittedName>
</protein>
<feature type="domain" description="EGF-like" evidence="4">
    <location>
        <begin position="202"/>
        <end position="240"/>
    </location>
</feature>
<dbReference type="PROSITE" id="PS01186">
    <property type="entry name" value="EGF_2"/>
    <property type="match status" value="1"/>
</dbReference>
<evidence type="ECO:0000256" key="2">
    <source>
        <dbReference type="PROSITE-ProRule" id="PRU00076"/>
    </source>
</evidence>
<keyword evidence="6" id="KW-1185">Reference proteome</keyword>